<dbReference type="AlphaFoldDB" id="A0A1G6DTB4"/>
<sequence length="284" mass="30207">MTLNRRNLLQLSAAGAVAAAAGGRFAWAATDAERAIAENAAAYFAGLGYKSVPPLDLITGDAFNSGLRFDESDSVSSDGPTMRLQTAARVEDIPERDRAGVLAAFDIIGLGHPEPEDDTILPAVLRFLIDERGLDPAKMLMVSTEEFRPHLDDLDGFDANRFLERPLAEARTMGDGSGYFAPSGHPAGPAIASVGLYYPVPGTEPGGDPIYPPPDHIEIAEIGIARDAAGYTAAGLGLQRLAMAEGNPVPDFDETRLNLLRLLEDESERTGKPLPDGYTQFASL</sequence>
<evidence type="ECO:0008006" key="4">
    <source>
        <dbReference type="Google" id="ProtNLM"/>
    </source>
</evidence>
<reference evidence="2 3" key="1">
    <citation type="submission" date="2016-10" db="EMBL/GenBank/DDBJ databases">
        <authorList>
            <person name="de Groot N.N."/>
        </authorList>
    </citation>
    <scope>NUCLEOTIDE SEQUENCE [LARGE SCALE GENOMIC DNA]</scope>
    <source>
        <strain evidence="2 3">ATCC 35022</strain>
    </source>
</reference>
<organism evidence="2 3">
    <name type="scientific">Bauldia litoralis</name>
    <dbReference type="NCBI Taxonomy" id="665467"/>
    <lineage>
        <taxon>Bacteria</taxon>
        <taxon>Pseudomonadati</taxon>
        <taxon>Pseudomonadota</taxon>
        <taxon>Alphaproteobacteria</taxon>
        <taxon>Hyphomicrobiales</taxon>
        <taxon>Kaistiaceae</taxon>
        <taxon>Bauldia</taxon>
    </lineage>
</organism>
<keyword evidence="1" id="KW-0732">Signal</keyword>
<evidence type="ECO:0000313" key="3">
    <source>
        <dbReference type="Proteomes" id="UP000199071"/>
    </source>
</evidence>
<dbReference type="OrthoDB" id="8480000at2"/>
<protein>
    <recommendedName>
        <fullName evidence="4">Tat (Twin-arginine translocation) pathway signal sequence</fullName>
    </recommendedName>
</protein>
<name>A0A1G6DTB4_9HYPH</name>
<evidence type="ECO:0000313" key="2">
    <source>
        <dbReference type="EMBL" id="SDB48358.1"/>
    </source>
</evidence>
<feature type="signal peptide" evidence="1">
    <location>
        <begin position="1"/>
        <end position="28"/>
    </location>
</feature>
<gene>
    <name evidence="2" type="ORF">SAMN02982931_03736</name>
</gene>
<dbReference type="InterPro" id="IPR006311">
    <property type="entry name" value="TAT_signal"/>
</dbReference>
<dbReference type="RefSeq" id="WP_090878727.1">
    <property type="nucleotide sequence ID" value="NZ_FMXQ01000008.1"/>
</dbReference>
<dbReference type="Proteomes" id="UP000199071">
    <property type="component" value="Unassembled WGS sequence"/>
</dbReference>
<evidence type="ECO:0000256" key="1">
    <source>
        <dbReference type="SAM" id="SignalP"/>
    </source>
</evidence>
<dbReference type="EMBL" id="FMXQ01000008">
    <property type="protein sequence ID" value="SDB48358.1"/>
    <property type="molecule type" value="Genomic_DNA"/>
</dbReference>
<keyword evidence="3" id="KW-1185">Reference proteome</keyword>
<dbReference type="PROSITE" id="PS51318">
    <property type="entry name" value="TAT"/>
    <property type="match status" value="1"/>
</dbReference>
<feature type="chain" id="PRO_5011522992" description="Tat (Twin-arginine translocation) pathway signal sequence" evidence="1">
    <location>
        <begin position="29"/>
        <end position="284"/>
    </location>
</feature>
<accession>A0A1G6DTB4</accession>
<proteinExistence type="predicted"/>